<comment type="caution">
    <text evidence="2">The sequence shown here is derived from an EMBL/GenBank/DDBJ whole genome shotgun (WGS) entry which is preliminary data.</text>
</comment>
<organism evidence="2 3">
    <name type="scientific">Mesorhizobium retamae</name>
    <dbReference type="NCBI Taxonomy" id="2912854"/>
    <lineage>
        <taxon>Bacteria</taxon>
        <taxon>Pseudomonadati</taxon>
        <taxon>Pseudomonadota</taxon>
        <taxon>Alphaproteobacteria</taxon>
        <taxon>Hyphomicrobiales</taxon>
        <taxon>Phyllobacteriaceae</taxon>
        <taxon>Mesorhizobium</taxon>
    </lineage>
</organism>
<keyword evidence="1" id="KW-0175">Coiled coil</keyword>
<evidence type="ECO:0000256" key="1">
    <source>
        <dbReference type="SAM" id="Coils"/>
    </source>
</evidence>
<dbReference type="EMBL" id="JAKREW010000001">
    <property type="protein sequence ID" value="MCG7503398.1"/>
    <property type="molecule type" value="Genomic_DNA"/>
</dbReference>
<gene>
    <name evidence="2" type="ORF">L4923_00035</name>
</gene>
<dbReference type="RefSeq" id="WP_239360395.1">
    <property type="nucleotide sequence ID" value="NZ_JAKREW010000001.1"/>
</dbReference>
<feature type="coiled-coil region" evidence="1">
    <location>
        <begin position="30"/>
        <end position="57"/>
    </location>
</feature>
<sequence>MKRAFIVLGMLWACSLAAPMGGLVYLWQRLKITEIRATNLINEVDALQIQSKDVEALMRQSTEVESLLAQLAIEPGGRLGSIAVGNGLDNTVTIGGSESAGQWNTAVGINSLLTSTTGWGQTAVGFNALRDSGVGEGPVGTGVFGNTAVGYNTMVVNREGYDNTAIGTNALLNNVRGYDNVAVGINALKNNRIGFENTALGFDALMNLTEGSQNIAIGGMAARFAGGQPKLTGTQGIFIGQRAEPLTDGSTNEIVIGSNAIGKGSNTIVLGNDDTVDVYLTGAVHINKPATKSTSANLAYDFDTGTIVLVEDQNLMR</sequence>
<proteinExistence type="predicted"/>
<protein>
    <submittedName>
        <fullName evidence="2">Uncharacterized protein</fullName>
    </submittedName>
</protein>
<dbReference type="Gene3D" id="2.150.10.10">
    <property type="entry name" value="Serralysin-like metalloprotease, C-terminal"/>
    <property type="match status" value="1"/>
</dbReference>
<name>A0ABS9Q907_9HYPH</name>
<reference evidence="2 3" key="1">
    <citation type="submission" date="2022-02" db="EMBL/GenBank/DDBJ databases">
        <title>Draft genome sequence of Mezorhizobium retamae strain IRAMC:0171 isolated from Retama raetam nodules.</title>
        <authorList>
            <person name="Bengaied R."/>
            <person name="Sbissi I."/>
            <person name="Huber K."/>
            <person name="Ghodbane F."/>
            <person name="Nouioui I."/>
            <person name="Tarhouni M."/>
            <person name="Gtari M."/>
        </authorList>
    </citation>
    <scope>NUCLEOTIDE SEQUENCE [LARGE SCALE GENOMIC DNA]</scope>
    <source>
        <strain evidence="2 3">IRAMC:0171</strain>
    </source>
</reference>
<evidence type="ECO:0000313" key="3">
    <source>
        <dbReference type="Proteomes" id="UP001201701"/>
    </source>
</evidence>
<evidence type="ECO:0000313" key="2">
    <source>
        <dbReference type="EMBL" id="MCG7503398.1"/>
    </source>
</evidence>
<accession>A0ABS9Q907</accession>
<dbReference type="InterPro" id="IPR011049">
    <property type="entry name" value="Serralysin-like_metalloprot_C"/>
</dbReference>
<dbReference type="Proteomes" id="UP001201701">
    <property type="component" value="Unassembled WGS sequence"/>
</dbReference>
<keyword evidence="3" id="KW-1185">Reference proteome</keyword>